<dbReference type="SMART" id="SM00091">
    <property type="entry name" value="PAS"/>
    <property type="match status" value="2"/>
</dbReference>
<dbReference type="EMBL" id="JAUKWQ010000001">
    <property type="protein sequence ID" value="MDO1581284.1"/>
    <property type="molecule type" value="Genomic_DNA"/>
</dbReference>
<dbReference type="InterPro" id="IPR052155">
    <property type="entry name" value="Biofilm_reg_signaling"/>
</dbReference>
<dbReference type="Gene3D" id="3.20.20.450">
    <property type="entry name" value="EAL domain"/>
    <property type="match status" value="1"/>
</dbReference>
<keyword evidence="2" id="KW-0812">Transmembrane</keyword>
<dbReference type="SMART" id="SM00052">
    <property type="entry name" value="EAL"/>
    <property type="match status" value="1"/>
</dbReference>
<dbReference type="CDD" id="cd01949">
    <property type="entry name" value="GGDEF"/>
    <property type="match status" value="1"/>
</dbReference>
<dbReference type="PANTHER" id="PTHR44757">
    <property type="entry name" value="DIGUANYLATE CYCLASE DGCP"/>
    <property type="match status" value="1"/>
</dbReference>
<feature type="transmembrane region" description="Helical" evidence="2">
    <location>
        <begin position="279"/>
        <end position="300"/>
    </location>
</feature>
<evidence type="ECO:0000259" key="3">
    <source>
        <dbReference type="PROSITE" id="PS50883"/>
    </source>
</evidence>
<evidence type="ECO:0000256" key="2">
    <source>
        <dbReference type="SAM" id="Phobius"/>
    </source>
</evidence>
<gene>
    <name evidence="5" type="ORF">Q2T52_04165</name>
</gene>
<evidence type="ECO:0000313" key="6">
    <source>
        <dbReference type="Proteomes" id="UP001169006"/>
    </source>
</evidence>
<dbReference type="SUPFAM" id="SSF55785">
    <property type="entry name" value="PYP-like sensor domain (PAS domain)"/>
    <property type="match status" value="2"/>
</dbReference>
<dbReference type="SUPFAM" id="SSF141868">
    <property type="entry name" value="EAL domain-like"/>
    <property type="match status" value="1"/>
</dbReference>
<reference evidence="5" key="2">
    <citation type="submission" date="2023-07" db="EMBL/GenBank/DDBJ databases">
        <authorList>
            <person name="Sun H."/>
        </authorList>
    </citation>
    <scope>NUCLEOTIDE SEQUENCE</scope>
    <source>
        <strain evidence="5">05753</strain>
    </source>
</reference>
<evidence type="ECO:0000259" key="4">
    <source>
        <dbReference type="PROSITE" id="PS50887"/>
    </source>
</evidence>
<evidence type="ECO:0000256" key="1">
    <source>
        <dbReference type="SAM" id="Coils"/>
    </source>
</evidence>
<keyword evidence="2" id="KW-0472">Membrane</keyword>
<dbReference type="InterPro" id="IPR035919">
    <property type="entry name" value="EAL_sf"/>
</dbReference>
<dbReference type="InterPro" id="IPR000160">
    <property type="entry name" value="GGDEF_dom"/>
</dbReference>
<reference evidence="5" key="1">
    <citation type="journal article" date="2015" name="Int. J. Syst. Evol. Microbiol.">
        <title>Rhizobium oryzicola sp. nov., potential plant-growth-promoting endophytic bacteria isolated from rice roots.</title>
        <authorList>
            <person name="Zhang X.X."/>
            <person name="Gao J.S."/>
            <person name="Cao Y.H."/>
            <person name="Sheirdil R.A."/>
            <person name="Wang X.C."/>
            <person name="Zhang L."/>
        </authorList>
    </citation>
    <scope>NUCLEOTIDE SEQUENCE</scope>
    <source>
        <strain evidence="5">05753</strain>
    </source>
</reference>
<keyword evidence="1" id="KW-0175">Coiled coil</keyword>
<dbReference type="NCBIfam" id="TIGR00254">
    <property type="entry name" value="GGDEF"/>
    <property type="match status" value="1"/>
</dbReference>
<dbReference type="CDD" id="cd00130">
    <property type="entry name" value="PAS"/>
    <property type="match status" value="1"/>
</dbReference>
<dbReference type="Pfam" id="PF00563">
    <property type="entry name" value="EAL"/>
    <property type="match status" value="1"/>
</dbReference>
<comment type="caution">
    <text evidence="5">The sequence shown here is derived from an EMBL/GenBank/DDBJ whole genome shotgun (WGS) entry which is preliminary data.</text>
</comment>
<dbReference type="PANTHER" id="PTHR44757:SF2">
    <property type="entry name" value="BIOFILM ARCHITECTURE MAINTENANCE PROTEIN MBAA"/>
    <property type="match status" value="1"/>
</dbReference>
<dbReference type="SUPFAM" id="SSF55073">
    <property type="entry name" value="Nucleotide cyclase"/>
    <property type="match status" value="1"/>
</dbReference>
<proteinExistence type="predicted"/>
<sequence>MLSWLPSIWYMDRAAKGWRRPAAFAGIAALILCLVGIAFDYQRTTSYREELRTVTERTIDTMLQRIVGRLDGDLILADHMVHMFEHDADMDTGAFAETAQETLNRSNHVTAIIVAPNFKIGHIFTRNGELTNPTGLVEGLDMAKLQEQLRANQRNERSLIVHGNANGALALITPIRTHDGASWGAVTLVLNQGKFLSEAGIRPASSSISVKELAGDEWLHVAIRHVDSKGTSMVTGNETIGGLQPVSRGINVPGGRWEIMAAPKSGWEALPDDQISIRFFLGAIGLAILVPIFAASLLIAERNKNIAMLKAREANLLELSQRFNLALETSNLGIWEVTNDNHLFWDERASALHGKAKNRNENRLDEWLHSVHPDDLNAAEAHFFTCTCSTTACTEVYRVRLPDDTIRYLRSAGASYRNSDGTTRTAGIVWDVTSDMLVNQTLRDAKENSDIKNAELELALDELSNREQELEELSTRLDLALASYNCGIWESNPATRTEIWDARMCQLYGIPYTDGKISAQQWFSMIHPDDREMAARISPNFPVSMRESLTVRVPQPDGSIRYVRSFGKAHTVRDGSTKIFGIAFDVTADMRMTQQLQVAKHEAEAKNVELEMAKQRIEHNALHDPLTSLANRRKLDHELDLIAESSQSDRQQLSLLHLDLDRFKQINDTLGHAAGDAVLVYAAQVLTRNVSPDDLVARIGGDEFVILIRNSSDARRIGELAGKIVAELRQPVDFDGFACRSGVSIGIAQASGIRIDTRKMLVNADIALYRAKALGRNRYEFFTQNLQAEVVSHKRTADELLAAIENREFVTWYQPQFCAITHQLIGAEALVRWDHPYKGIQTPDAFLKIADELNVTSTIDQFVLETVLKDQMRWAAMGVHVPKISVNVSSKRLHDEKLIETLKTLQISPGQISFELVESIFLDESEDLVTDNLERIKALGIDVEIDDFGTGHTSIVSLLKLKPKRLKIDRQLVMPILISPQERALVRSIIEIARSLGVETVAEGVETMQHAAMLKDLGCDLLQGYAFARPLAFPDFTASARHGFLKVA</sequence>
<dbReference type="Pfam" id="PF08447">
    <property type="entry name" value="PAS_3"/>
    <property type="match status" value="1"/>
</dbReference>
<dbReference type="InterPro" id="IPR013655">
    <property type="entry name" value="PAS_fold_3"/>
</dbReference>
<feature type="coiled-coil region" evidence="1">
    <location>
        <begin position="591"/>
        <end position="620"/>
    </location>
</feature>
<keyword evidence="6" id="KW-1185">Reference proteome</keyword>
<dbReference type="InterPro" id="IPR000014">
    <property type="entry name" value="PAS"/>
</dbReference>
<feature type="domain" description="EAL" evidence="3">
    <location>
        <begin position="793"/>
        <end position="1044"/>
    </location>
</feature>
<name>A0ABT8ST68_9HYPH</name>
<dbReference type="PROSITE" id="PS50887">
    <property type="entry name" value="GGDEF"/>
    <property type="match status" value="1"/>
</dbReference>
<dbReference type="InterPro" id="IPR035965">
    <property type="entry name" value="PAS-like_dom_sf"/>
</dbReference>
<dbReference type="PROSITE" id="PS50883">
    <property type="entry name" value="EAL"/>
    <property type="match status" value="1"/>
</dbReference>
<dbReference type="InterPro" id="IPR043128">
    <property type="entry name" value="Rev_trsase/Diguanyl_cyclase"/>
</dbReference>
<keyword evidence="2" id="KW-1133">Transmembrane helix</keyword>
<dbReference type="Proteomes" id="UP001169006">
    <property type="component" value="Unassembled WGS sequence"/>
</dbReference>
<evidence type="ECO:0000313" key="5">
    <source>
        <dbReference type="EMBL" id="MDO1581284.1"/>
    </source>
</evidence>
<organism evidence="5 6">
    <name type="scientific">Rhizobium oryzicola</name>
    <dbReference type="NCBI Taxonomy" id="1232668"/>
    <lineage>
        <taxon>Bacteria</taxon>
        <taxon>Pseudomonadati</taxon>
        <taxon>Pseudomonadota</taxon>
        <taxon>Alphaproteobacteria</taxon>
        <taxon>Hyphomicrobiales</taxon>
        <taxon>Rhizobiaceae</taxon>
        <taxon>Rhizobium/Agrobacterium group</taxon>
        <taxon>Rhizobium</taxon>
    </lineage>
</organism>
<dbReference type="Pfam" id="PF00990">
    <property type="entry name" value="GGDEF"/>
    <property type="match status" value="1"/>
</dbReference>
<dbReference type="CDD" id="cd01948">
    <property type="entry name" value="EAL"/>
    <property type="match status" value="1"/>
</dbReference>
<feature type="domain" description="GGDEF" evidence="4">
    <location>
        <begin position="651"/>
        <end position="784"/>
    </location>
</feature>
<dbReference type="InterPro" id="IPR029787">
    <property type="entry name" value="Nucleotide_cyclase"/>
</dbReference>
<feature type="coiled-coil region" evidence="1">
    <location>
        <begin position="442"/>
        <end position="483"/>
    </location>
</feature>
<protein>
    <submittedName>
        <fullName evidence="5">EAL domain-containing protein</fullName>
    </submittedName>
</protein>
<dbReference type="Gene3D" id="3.30.450.20">
    <property type="entry name" value="PAS domain"/>
    <property type="match status" value="2"/>
</dbReference>
<dbReference type="Gene3D" id="3.30.70.270">
    <property type="match status" value="1"/>
</dbReference>
<dbReference type="SMART" id="SM00267">
    <property type="entry name" value="GGDEF"/>
    <property type="match status" value="1"/>
</dbReference>
<dbReference type="RefSeq" id="WP_302075403.1">
    <property type="nucleotide sequence ID" value="NZ_JAUKWQ010000001.1"/>
</dbReference>
<accession>A0ABT8ST68</accession>
<dbReference type="InterPro" id="IPR001633">
    <property type="entry name" value="EAL_dom"/>
</dbReference>